<feature type="chain" id="PRO_5014826080" evidence="3">
    <location>
        <begin position="18"/>
        <end position="898"/>
    </location>
</feature>
<evidence type="ECO:0000313" key="5">
    <source>
        <dbReference type="Proteomes" id="UP000232875"/>
    </source>
</evidence>
<evidence type="ECO:0000256" key="3">
    <source>
        <dbReference type="SAM" id="SignalP"/>
    </source>
</evidence>
<accession>A0A2N1JF96</accession>
<proteinExistence type="inferred from homology"/>
<dbReference type="InterPro" id="IPR006597">
    <property type="entry name" value="Sel1-like"/>
</dbReference>
<evidence type="ECO:0000313" key="4">
    <source>
        <dbReference type="EMBL" id="PKI85222.1"/>
    </source>
</evidence>
<keyword evidence="2" id="KW-1133">Transmembrane helix</keyword>
<evidence type="ECO:0000256" key="2">
    <source>
        <dbReference type="SAM" id="Phobius"/>
    </source>
</evidence>
<dbReference type="OrthoDB" id="27934at2759"/>
<dbReference type="Pfam" id="PF08238">
    <property type="entry name" value="Sel1"/>
    <property type="match status" value="5"/>
</dbReference>
<organism evidence="4 5">
    <name type="scientific">Malassezia vespertilionis</name>
    <dbReference type="NCBI Taxonomy" id="2020962"/>
    <lineage>
        <taxon>Eukaryota</taxon>
        <taxon>Fungi</taxon>
        <taxon>Dikarya</taxon>
        <taxon>Basidiomycota</taxon>
        <taxon>Ustilaginomycotina</taxon>
        <taxon>Malasseziomycetes</taxon>
        <taxon>Malasseziales</taxon>
        <taxon>Malasseziaceae</taxon>
        <taxon>Malassezia</taxon>
    </lineage>
</organism>
<dbReference type="SUPFAM" id="SSF81901">
    <property type="entry name" value="HCP-like"/>
    <property type="match status" value="3"/>
</dbReference>
<dbReference type="InterPro" id="IPR011990">
    <property type="entry name" value="TPR-like_helical_dom_sf"/>
</dbReference>
<dbReference type="Gene3D" id="1.25.40.10">
    <property type="entry name" value="Tetratricopeptide repeat domain"/>
    <property type="match status" value="2"/>
</dbReference>
<evidence type="ECO:0000256" key="1">
    <source>
        <dbReference type="ARBA" id="ARBA00038101"/>
    </source>
</evidence>
<dbReference type="SMART" id="SM00671">
    <property type="entry name" value="SEL1"/>
    <property type="match status" value="6"/>
</dbReference>
<dbReference type="EMBL" id="KZ454988">
    <property type="protein sequence ID" value="PKI85222.1"/>
    <property type="molecule type" value="Genomic_DNA"/>
</dbReference>
<dbReference type="GO" id="GO:0036503">
    <property type="term" value="P:ERAD pathway"/>
    <property type="evidence" value="ECO:0007669"/>
    <property type="project" value="TreeGrafter"/>
</dbReference>
<dbReference type="Proteomes" id="UP000232875">
    <property type="component" value="Unassembled WGS sequence"/>
</dbReference>
<keyword evidence="2" id="KW-0812">Transmembrane</keyword>
<dbReference type="InterPro" id="IPR050767">
    <property type="entry name" value="Sel1_AlgK"/>
</dbReference>
<gene>
    <name evidence="4" type="primary">HRD3</name>
    <name evidence="4" type="ORF">MVES_001370</name>
</gene>
<keyword evidence="5" id="KW-1185">Reference proteome</keyword>
<keyword evidence="3" id="KW-0732">Signal</keyword>
<dbReference type="GO" id="GO:0005789">
    <property type="term" value="C:endoplasmic reticulum membrane"/>
    <property type="evidence" value="ECO:0007669"/>
    <property type="project" value="TreeGrafter"/>
</dbReference>
<name>A0A2N1JF96_9BASI</name>
<feature type="transmembrane region" description="Helical" evidence="2">
    <location>
        <begin position="863"/>
        <end position="879"/>
    </location>
</feature>
<keyword evidence="2" id="KW-0472">Membrane</keyword>
<reference evidence="4 5" key="1">
    <citation type="submission" date="2017-10" db="EMBL/GenBank/DDBJ databases">
        <title>A novel species of cold-tolerant Malassezia isolated from bats.</title>
        <authorList>
            <person name="Lorch J.M."/>
            <person name="Palmer J.M."/>
            <person name="Vanderwolf K.J."/>
            <person name="Schmidt K.Z."/>
            <person name="Verant M.L."/>
            <person name="Weller T.J."/>
            <person name="Blehert D.S."/>
        </authorList>
    </citation>
    <scope>NUCLEOTIDE SEQUENCE [LARGE SCALE GENOMIC DNA]</scope>
    <source>
        <strain evidence="4 5">NWHC:44797-103</strain>
    </source>
</reference>
<dbReference type="PANTHER" id="PTHR11102:SF147">
    <property type="entry name" value="SEL1L ADAPTOR SUBUNIT OF ERAD E3 UBIQUITIN LIGASE"/>
    <property type="match status" value="1"/>
</dbReference>
<dbReference type="STRING" id="2020962.A0A2N1JF96"/>
<dbReference type="PANTHER" id="PTHR11102">
    <property type="entry name" value="SEL-1-LIKE PROTEIN"/>
    <property type="match status" value="1"/>
</dbReference>
<comment type="similarity">
    <text evidence="1">Belongs to the sel-1 family.</text>
</comment>
<feature type="signal peptide" evidence="3">
    <location>
        <begin position="1"/>
        <end position="17"/>
    </location>
</feature>
<sequence length="898" mass="100973">MRLLHAVVLGSAALAYAAQPDADTLYQEGLAELRTLLLDTEYHPVQKSGWVAYTSQYIHNWVAAHDGVYAPHGDRRVYTGPVRWAVARILDVLWKEHEPQRRAARTVYDAPATVLWPEWEWNAAMAAHANAARPSTAVHNGWEQVVWGPFCMPIDPPDAPHAALYDIQAAYPRKDALWHLVARYAPTAASFFQHHDAQHEAARARRADAIHKIALAALEHAHPDALWVLAEHSLWGTHGAQPAIPRAIDAYTKLAEMGNASAHARLGFLYNSAYMHAVYNTPVSPSATLLHLHAAASQGNRHAQLALGYKYAHGLGTPKNCTTALHWYHTQARHVFTLSKATIGGRRLPYSKNRLADMHRLMTWDLHWDEEFGATAHLSPGASHCLSDTALLDNFLSQYPRACQSPAASLSALDRLEYIAMQGNHQMQLFLAYTLYQGSLVAESESYGAVPRDLQGALRWALLAARRVWKTPVAKVGLPDTFGAPLVEEMQPHSETEAGCAVQAARLLGYMYLRGEGTKPDMRAAYIWFSRAFHRDASHRSGQHGLGLLARLGVPGLAANETFATHLFEKGQEVESVLEHIKGLGHARQEVSESWLMVLEHRLFGKTDSDSPMATSYLEPLYLYATVMVYKNNFAPCYTKARAMFQLVAEMGDWEDPVFHRADAAYERGDLYRASLGWALAADAGIEEAQHNLAYLLDPFIHAQAPQSDAALQYWAQSSLRYRWYSEKDWYAQLRVCQHLALRSNWSASACYKELAGYGITEAYWHLGRMYEQGLRTKRNFALALFSFRQAAVTLVNTNAAYLGNTVSMIWLHFHALYAWLWQRDVSARAMLATYFGEKPMAWHSAPASSFVAPWWLDYFLDAIFFSAAVVALFILYLRRDQVQQRIHRGVRPMRARL</sequence>
<dbReference type="AlphaFoldDB" id="A0A2N1JF96"/>
<protein>
    <submittedName>
        <fullName evidence="4">Hrd3p</fullName>
    </submittedName>
</protein>